<feature type="region of interest" description="Disordered" evidence="7">
    <location>
        <begin position="282"/>
        <end position="304"/>
    </location>
</feature>
<dbReference type="OrthoDB" id="1405595at2759"/>
<dbReference type="InterPro" id="IPR036236">
    <property type="entry name" value="Znf_C2H2_sf"/>
</dbReference>
<keyword evidence="11" id="KW-1185">Reference proteome</keyword>
<evidence type="ECO:0000256" key="3">
    <source>
        <dbReference type="ARBA" id="ARBA00023015"/>
    </source>
</evidence>
<feature type="compositionally biased region" description="Low complexity" evidence="7">
    <location>
        <begin position="168"/>
        <end position="187"/>
    </location>
</feature>
<keyword evidence="2" id="KW-0862">Zinc</keyword>
<dbReference type="GO" id="GO:0000981">
    <property type="term" value="F:DNA-binding transcription factor activity, RNA polymerase II-specific"/>
    <property type="evidence" value="ECO:0007669"/>
    <property type="project" value="InterPro"/>
</dbReference>
<evidence type="ECO:0000256" key="5">
    <source>
        <dbReference type="ARBA" id="ARBA00023242"/>
    </source>
</evidence>
<dbReference type="InterPro" id="IPR001138">
    <property type="entry name" value="Zn2Cys6_DnaBD"/>
</dbReference>
<dbReference type="SMART" id="SM00355">
    <property type="entry name" value="ZnF_C2H2"/>
    <property type="match status" value="2"/>
</dbReference>
<dbReference type="PROSITE" id="PS50157">
    <property type="entry name" value="ZINC_FINGER_C2H2_2"/>
    <property type="match status" value="2"/>
</dbReference>
<accession>A0A0D0E366</accession>
<sequence length="384" mass="41689">MACGSTTSRHAADPPATPTQTHTVIEYRKDGAISKMRSHKGNVPVLPQTKLCPHCPAKFTRTTHLNRHLRTHTGERSHCCDTCEAQFTRSDLLTRHKKTCGDPSHANRTRRRSCQACADSKVKCDLQRPCSKCQARGKECTFAVRSSRSFVGTVPSVSATLVDRGPDTVRVATAPPTLVPTTPNSTPNTPPKPNIPPDQLDQASFDWTSSLIVSNGLAGRQGALRPLPGGLSPSPSDTYSSASDAGPSVTSGSVLSHSPLPPLYSSDFGSFFPPFSEYDNATVGSDNTHAPHDDSPVPAAMSSSITSADDTLSFATQGMGAQYQFQSTESVYYVQSSSQQQQIVPQMQRQRYAQDPYAPPFSEPINNIRQHNSSELQHYLSRRF</sequence>
<dbReference type="Proteomes" id="UP000054538">
    <property type="component" value="Unassembled WGS sequence"/>
</dbReference>
<evidence type="ECO:0000313" key="11">
    <source>
        <dbReference type="Proteomes" id="UP000054538"/>
    </source>
</evidence>
<keyword evidence="5" id="KW-0539">Nucleus</keyword>
<feature type="domain" description="C2H2-type" evidence="9">
    <location>
        <begin position="78"/>
        <end position="110"/>
    </location>
</feature>
<dbReference type="PROSITE" id="PS50048">
    <property type="entry name" value="ZN2_CY6_FUNGAL_2"/>
    <property type="match status" value="1"/>
</dbReference>
<dbReference type="GO" id="GO:0008270">
    <property type="term" value="F:zinc ion binding"/>
    <property type="evidence" value="ECO:0007669"/>
    <property type="project" value="UniProtKB-KW"/>
</dbReference>
<dbReference type="Gene3D" id="4.10.240.10">
    <property type="entry name" value="Zn(2)-C6 fungal-type DNA-binding domain"/>
    <property type="match status" value="1"/>
</dbReference>
<dbReference type="STRING" id="930991.A0A0D0E366"/>
<gene>
    <name evidence="10" type="ORF">PAXRUDRAFT_668207</name>
</gene>
<dbReference type="SUPFAM" id="SSF57701">
    <property type="entry name" value="Zn2/Cys6 DNA-binding domain"/>
    <property type="match status" value="1"/>
</dbReference>
<evidence type="ECO:0000259" key="8">
    <source>
        <dbReference type="PROSITE" id="PS50048"/>
    </source>
</evidence>
<keyword evidence="6" id="KW-0863">Zinc-finger</keyword>
<feature type="domain" description="C2H2-type" evidence="9">
    <location>
        <begin position="50"/>
        <end position="77"/>
    </location>
</feature>
<protein>
    <submittedName>
        <fullName evidence="10">Uncharacterized protein</fullName>
    </submittedName>
</protein>
<evidence type="ECO:0000256" key="7">
    <source>
        <dbReference type="SAM" id="MobiDB-lite"/>
    </source>
</evidence>
<keyword evidence="3" id="KW-0805">Transcription regulation</keyword>
<dbReference type="InParanoid" id="A0A0D0E366"/>
<dbReference type="SMART" id="SM00066">
    <property type="entry name" value="GAL4"/>
    <property type="match status" value="1"/>
</dbReference>
<keyword evidence="1" id="KW-0479">Metal-binding</keyword>
<feature type="domain" description="Zn(2)-C6 fungal-type" evidence="8">
    <location>
        <begin position="113"/>
        <end position="142"/>
    </location>
</feature>
<dbReference type="CDD" id="cd00067">
    <property type="entry name" value="GAL4"/>
    <property type="match status" value="1"/>
</dbReference>
<name>A0A0D0E366_9AGAM</name>
<dbReference type="InterPro" id="IPR036864">
    <property type="entry name" value="Zn2-C6_fun-type_DNA-bd_sf"/>
</dbReference>
<keyword evidence="4" id="KW-0804">Transcription</keyword>
<dbReference type="HOGENOM" id="CLU_622745_0_0_1"/>
<reference evidence="10 11" key="1">
    <citation type="submission" date="2014-04" db="EMBL/GenBank/DDBJ databases">
        <authorList>
            <consortium name="DOE Joint Genome Institute"/>
            <person name="Kuo A."/>
            <person name="Kohler A."/>
            <person name="Jargeat P."/>
            <person name="Nagy L.G."/>
            <person name="Floudas D."/>
            <person name="Copeland A."/>
            <person name="Barry K.W."/>
            <person name="Cichocki N."/>
            <person name="Veneault-Fourrey C."/>
            <person name="LaButti K."/>
            <person name="Lindquist E.A."/>
            <person name="Lipzen A."/>
            <person name="Lundell T."/>
            <person name="Morin E."/>
            <person name="Murat C."/>
            <person name="Sun H."/>
            <person name="Tunlid A."/>
            <person name="Henrissat B."/>
            <person name="Grigoriev I.V."/>
            <person name="Hibbett D.S."/>
            <person name="Martin F."/>
            <person name="Nordberg H.P."/>
            <person name="Cantor M.N."/>
            <person name="Hua S.X."/>
        </authorList>
    </citation>
    <scope>NUCLEOTIDE SEQUENCE [LARGE SCALE GENOMIC DNA]</scope>
    <source>
        <strain evidence="10 11">Ve08.2h10</strain>
    </source>
</reference>
<evidence type="ECO:0000256" key="1">
    <source>
        <dbReference type="ARBA" id="ARBA00022723"/>
    </source>
</evidence>
<dbReference type="PROSITE" id="PS00463">
    <property type="entry name" value="ZN2_CY6_FUNGAL_1"/>
    <property type="match status" value="1"/>
</dbReference>
<evidence type="ECO:0000259" key="9">
    <source>
        <dbReference type="PROSITE" id="PS50157"/>
    </source>
</evidence>
<dbReference type="PROSITE" id="PS00028">
    <property type="entry name" value="ZINC_FINGER_C2H2_1"/>
    <property type="match status" value="1"/>
</dbReference>
<dbReference type="AlphaFoldDB" id="A0A0D0E366"/>
<dbReference type="SUPFAM" id="SSF57667">
    <property type="entry name" value="beta-beta-alpha zinc fingers"/>
    <property type="match status" value="1"/>
</dbReference>
<proteinExistence type="predicted"/>
<feature type="region of interest" description="Disordered" evidence="7">
    <location>
        <begin position="1"/>
        <end position="23"/>
    </location>
</feature>
<evidence type="ECO:0000256" key="4">
    <source>
        <dbReference type="ARBA" id="ARBA00023163"/>
    </source>
</evidence>
<evidence type="ECO:0000256" key="2">
    <source>
        <dbReference type="ARBA" id="ARBA00022833"/>
    </source>
</evidence>
<reference evidence="11" key="2">
    <citation type="submission" date="2015-01" db="EMBL/GenBank/DDBJ databases">
        <title>Evolutionary Origins and Diversification of the Mycorrhizal Mutualists.</title>
        <authorList>
            <consortium name="DOE Joint Genome Institute"/>
            <consortium name="Mycorrhizal Genomics Consortium"/>
            <person name="Kohler A."/>
            <person name="Kuo A."/>
            <person name="Nagy L.G."/>
            <person name="Floudas D."/>
            <person name="Copeland A."/>
            <person name="Barry K.W."/>
            <person name="Cichocki N."/>
            <person name="Veneault-Fourrey C."/>
            <person name="LaButti K."/>
            <person name="Lindquist E.A."/>
            <person name="Lipzen A."/>
            <person name="Lundell T."/>
            <person name="Morin E."/>
            <person name="Murat C."/>
            <person name="Riley R."/>
            <person name="Ohm R."/>
            <person name="Sun H."/>
            <person name="Tunlid A."/>
            <person name="Henrissat B."/>
            <person name="Grigoriev I.V."/>
            <person name="Hibbett D.S."/>
            <person name="Martin F."/>
        </authorList>
    </citation>
    <scope>NUCLEOTIDE SEQUENCE [LARGE SCALE GENOMIC DNA]</scope>
    <source>
        <strain evidence="11">Ve08.2h10</strain>
    </source>
</reference>
<dbReference type="Gene3D" id="3.30.160.60">
    <property type="entry name" value="Classic Zinc Finger"/>
    <property type="match status" value="2"/>
</dbReference>
<organism evidence="10 11">
    <name type="scientific">Paxillus rubicundulus Ve08.2h10</name>
    <dbReference type="NCBI Taxonomy" id="930991"/>
    <lineage>
        <taxon>Eukaryota</taxon>
        <taxon>Fungi</taxon>
        <taxon>Dikarya</taxon>
        <taxon>Basidiomycota</taxon>
        <taxon>Agaricomycotina</taxon>
        <taxon>Agaricomycetes</taxon>
        <taxon>Agaricomycetidae</taxon>
        <taxon>Boletales</taxon>
        <taxon>Paxilineae</taxon>
        <taxon>Paxillaceae</taxon>
        <taxon>Paxillus</taxon>
    </lineage>
</organism>
<feature type="region of interest" description="Disordered" evidence="7">
    <location>
        <begin position="224"/>
        <end position="254"/>
    </location>
</feature>
<evidence type="ECO:0000313" key="10">
    <source>
        <dbReference type="EMBL" id="KIK98576.1"/>
    </source>
</evidence>
<dbReference type="PANTHER" id="PTHR47660">
    <property type="entry name" value="TRANSCRIPTION FACTOR WITH C2H2 AND ZN(2)-CYS(6) DNA BINDING DOMAIN (EUROFUNG)-RELATED-RELATED"/>
    <property type="match status" value="1"/>
</dbReference>
<dbReference type="InterPro" id="IPR013087">
    <property type="entry name" value="Znf_C2H2_type"/>
</dbReference>
<dbReference type="EMBL" id="KN824888">
    <property type="protein sequence ID" value="KIK98576.1"/>
    <property type="molecule type" value="Genomic_DNA"/>
</dbReference>
<dbReference type="PANTHER" id="PTHR47660:SF2">
    <property type="entry name" value="TRANSCRIPTION FACTOR WITH C2H2 AND ZN(2)-CYS(6) DNA BINDING DOMAIN (EUROFUNG)"/>
    <property type="match status" value="1"/>
</dbReference>
<feature type="region of interest" description="Disordered" evidence="7">
    <location>
        <begin position="167"/>
        <end position="202"/>
    </location>
</feature>
<evidence type="ECO:0000256" key="6">
    <source>
        <dbReference type="PROSITE-ProRule" id="PRU00042"/>
    </source>
</evidence>
<dbReference type="Pfam" id="PF00172">
    <property type="entry name" value="Zn_clus"/>
    <property type="match status" value="1"/>
</dbReference>